<name>A0ABS3QZ30_9ACTN</name>
<reference evidence="1 2" key="1">
    <citation type="submission" date="2021-03" db="EMBL/GenBank/DDBJ databases">
        <authorList>
            <person name="Kanchanasin P."/>
            <person name="Saeng-In P."/>
            <person name="Phongsopitanun W."/>
            <person name="Yuki M."/>
            <person name="Kudo T."/>
            <person name="Ohkuma M."/>
            <person name="Tanasupawat S."/>
        </authorList>
    </citation>
    <scope>NUCLEOTIDE SEQUENCE [LARGE SCALE GENOMIC DNA]</scope>
    <source>
        <strain evidence="1 2">L46</strain>
    </source>
</reference>
<evidence type="ECO:0000313" key="1">
    <source>
        <dbReference type="EMBL" id="MBO2439022.1"/>
    </source>
</evidence>
<comment type="caution">
    <text evidence="1">The sequence shown here is derived from an EMBL/GenBank/DDBJ whole genome shotgun (WGS) entry which is preliminary data.</text>
</comment>
<evidence type="ECO:0000313" key="2">
    <source>
        <dbReference type="Proteomes" id="UP000666915"/>
    </source>
</evidence>
<gene>
    <name evidence="1" type="ORF">J4557_16000</name>
</gene>
<proteinExistence type="predicted"/>
<dbReference type="Proteomes" id="UP000666915">
    <property type="component" value="Unassembled WGS sequence"/>
</dbReference>
<keyword evidence="2" id="KW-1185">Reference proteome</keyword>
<protein>
    <submittedName>
        <fullName evidence="1">Uncharacterized protein</fullName>
    </submittedName>
</protein>
<dbReference type="RefSeq" id="WP_208267319.1">
    <property type="nucleotide sequence ID" value="NZ_BAAAGM010000058.1"/>
</dbReference>
<dbReference type="EMBL" id="JAGEOK010000009">
    <property type="protein sequence ID" value="MBO2439022.1"/>
    <property type="molecule type" value="Genomic_DNA"/>
</dbReference>
<organism evidence="1 2">
    <name type="scientific">Actinomadura nitritigenes</name>
    <dbReference type="NCBI Taxonomy" id="134602"/>
    <lineage>
        <taxon>Bacteria</taxon>
        <taxon>Bacillati</taxon>
        <taxon>Actinomycetota</taxon>
        <taxon>Actinomycetes</taxon>
        <taxon>Streptosporangiales</taxon>
        <taxon>Thermomonosporaceae</taxon>
        <taxon>Actinomadura</taxon>
    </lineage>
</organism>
<accession>A0ABS3QZ30</accession>
<sequence length="606" mass="63372">MNSADGRCPLCTVPFDAAAVDAAAGRGDVRCAVCGWTLAGPWRPGRADRAAAEAALSAARLEFDLRAAARAGDDWLPYAAHLRGRPAEAQWQQARREVAARREAARPPLAAVLDALGPQRPLVVVAVEDAGVRLFVTGGVPAAGPLGFRELASVPWSALLPGLPSDPAHRRFQLAGGPSGIDPAWADATIGGAAGDLVRRYCTSVDTAVLSGLPGMPFPDAVVRAFTDLLPDVRIAAGEPDAAALLERVVADRPIASPYGLAALRSRPGDGAAEVVRLPLFPAGARAGDEAEVRVRRAPGGSDQETALAVVTWDDPPEPVRIVSARMPRGAAGLVRVALDGPGRLRFLEPDGVDDTAATWPELLRRVPRRLPAAAFATELVCVLELGGRAETARRRRDLVADLLELLGDELGGTARVAVVGHLDHPIDPKHKNRDVVSGGPLQRPDDAARTLADLPFPPSGPFGARAAPLEDSLDRAAALLNGPRDGRARILLTVAGRPPHPGSGHGDVLRPVEPCPHRLNWRQSVAQLEASGVRLIAVTDAPAPKEVPGQAVAAQDARRRDPPEWAVLGAAHRTDLDSADAAGLAKVLGVLPDGESPPLPFPLVP</sequence>